<feature type="region of interest" description="Disordered" evidence="1">
    <location>
        <begin position="290"/>
        <end position="333"/>
    </location>
</feature>
<feature type="transmembrane region" description="Helical" evidence="2">
    <location>
        <begin position="21"/>
        <end position="40"/>
    </location>
</feature>
<evidence type="ECO:0000256" key="1">
    <source>
        <dbReference type="SAM" id="MobiDB-lite"/>
    </source>
</evidence>
<dbReference type="PANTHER" id="PTHR42754:SF1">
    <property type="entry name" value="LIPOPROTEIN"/>
    <property type="match status" value="1"/>
</dbReference>
<dbReference type="InterPro" id="IPR026444">
    <property type="entry name" value="Secre_tail"/>
</dbReference>
<feature type="compositionally biased region" description="Polar residues" evidence="1">
    <location>
        <begin position="318"/>
        <end position="328"/>
    </location>
</feature>
<dbReference type="Proteomes" id="UP000240357">
    <property type="component" value="Unassembled WGS sequence"/>
</dbReference>
<dbReference type="EMBL" id="PYFT01000001">
    <property type="protein sequence ID" value="PSR55161.1"/>
    <property type="molecule type" value="Genomic_DNA"/>
</dbReference>
<keyword evidence="2" id="KW-0472">Membrane</keyword>
<keyword evidence="5" id="KW-1185">Reference proteome</keyword>
<feature type="region of interest" description="Disordered" evidence="1">
    <location>
        <begin position="230"/>
        <end position="269"/>
    </location>
</feature>
<dbReference type="Pfam" id="PF18962">
    <property type="entry name" value="Por_Secre_tail"/>
    <property type="match status" value="1"/>
</dbReference>
<evidence type="ECO:0000313" key="4">
    <source>
        <dbReference type="EMBL" id="PSR55161.1"/>
    </source>
</evidence>
<dbReference type="OrthoDB" id="9811934at2"/>
<dbReference type="PANTHER" id="PTHR42754">
    <property type="entry name" value="ENDOGLUCANASE"/>
    <property type="match status" value="1"/>
</dbReference>
<accession>A0A2T2YI35</accession>
<reference evidence="4 5" key="1">
    <citation type="submission" date="2018-03" db="EMBL/GenBank/DDBJ databases">
        <title>Adhaeribacter sp. HMF7605 Genome sequencing and assembly.</title>
        <authorList>
            <person name="Kang H."/>
            <person name="Kang J."/>
            <person name="Cha I."/>
            <person name="Kim H."/>
            <person name="Joh K."/>
        </authorList>
    </citation>
    <scope>NUCLEOTIDE SEQUENCE [LARGE SCALE GENOMIC DNA]</scope>
    <source>
        <strain evidence="4 5">HMF7605</strain>
    </source>
</reference>
<proteinExistence type="predicted"/>
<gene>
    <name evidence="4" type="ORF">AHMF7605_17430</name>
</gene>
<dbReference type="RefSeq" id="WP_106931339.1">
    <property type="nucleotide sequence ID" value="NZ_PYFT01000001.1"/>
</dbReference>
<keyword evidence="2" id="KW-0812">Transmembrane</keyword>
<evidence type="ECO:0000313" key="5">
    <source>
        <dbReference type="Proteomes" id="UP000240357"/>
    </source>
</evidence>
<dbReference type="NCBIfam" id="TIGR04183">
    <property type="entry name" value="Por_Secre_tail"/>
    <property type="match status" value="1"/>
</dbReference>
<evidence type="ECO:0000256" key="2">
    <source>
        <dbReference type="SAM" id="Phobius"/>
    </source>
</evidence>
<feature type="compositionally biased region" description="Polar residues" evidence="1">
    <location>
        <begin position="296"/>
        <end position="311"/>
    </location>
</feature>
<feature type="compositionally biased region" description="Low complexity" evidence="1">
    <location>
        <begin position="254"/>
        <end position="263"/>
    </location>
</feature>
<name>A0A2T2YI35_9BACT</name>
<keyword evidence="2" id="KW-1133">Transmembrane helix</keyword>
<organism evidence="4 5">
    <name type="scientific">Adhaeribacter arboris</name>
    <dbReference type="NCBI Taxonomy" id="2072846"/>
    <lineage>
        <taxon>Bacteria</taxon>
        <taxon>Pseudomonadati</taxon>
        <taxon>Bacteroidota</taxon>
        <taxon>Cytophagia</taxon>
        <taxon>Cytophagales</taxon>
        <taxon>Hymenobacteraceae</taxon>
        <taxon>Adhaeribacter</taxon>
    </lineage>
</organism>
<protein>
    <recommendedName>
        <fullName evidence="3">Secretion system C-terminal sorting domain-containing protein</fullName>
    </recommendedName>
</protein>
<sequence>MKTLLSAFNHSYPSRKIVPAWCAPSLCFLLYFSFTLTTLAQNKLWDKTIGGGNLDELASIQPTQEGGYILGGSSLSGIGSDKTTTNKGEFDYWIVKLDANGEKIWDRTFGGNGYEHLATVLPTRDGGYILGGYSESGKSGDKSEANKGFQNYWIVKIDNKGKKVWDKTIGGNNQDMLAALMQTSDGGYILGGTSNSGKRGDKSDAYRGEEENYDYWIVKLKADGSKEWDKTIGGSESDELSSLQQTSDGGYILGGSSTSGISGDKSENKKSDYTDVDYWVVKLKADGSKEWDKTIGGNSDDNLTSGQQTNDGGYILGGTSQSEISGDKSQAPKGGNGDYWIVKLKADGSKEWDKTIGGSNSDKLASVQQTSDGGYVAGGYSGSDISGNKSQISKGYEDYWVVKLKADGSQEWDKTSGGSDTDVLTSLQQTSDGNYILGGWSNSGKSGDKSQAAKGGSDYWIIKLDNKGSKNQFVTIASIPVKTLGEGPFAISATATSGLPVTFRVVSGPATIKDNIVTIIGLGTVLVKAFVAGTDAYQPAEATLSFFVETPALLKTEWEKIIGGDKEDVISFVQPTPDGGYILGGTSASGISGDKSEANKGEVSNGEPTTDYWIVKLNADRTIAWDKTIGGNANDVLHVVRQTSDGGYILGGYSESGKSGDKSEANKGEADYWVVKLNANGSKAWDKTIGGNKKDELTYLQPTRDGGYILGGTSVSGISGDKSEASRDSEEAFYHGDYWVVKLNSAGTKVWDKTLGGDDEEIFVSVQQTSDGGYILGGTSFSGKTGDKSEDNRGGAWLVKLQADGTIVWDKAFNVGEVSSVQPTSDGGYVLGAGGDRTSSNNDYWIIKLKANGIKEWDKIIGGDGDDVLASVQQTNDGGYILGGTSTSSISGDRTKASGRPWIVKLHADGTKVWDETIISGALISLQQVSDGGYLFSGISAGKGSFDYWIIKLTEEQPYIAQWDTRYGGTGKDNFTSVIKTSDGGYLSGGYTNSGVSGDKSQNSQGNNDYWIVKSDKNGKKVWEKSYGGTQEDYLNRVIQTADGGYLLGGSSRSGKSGDKTEAGQGERDYWVVKIDKQGTKQWDKTFGGSGNDELKKVVQLTSGEYVVGGTSNSPVSGDKSQASQGNHDYWLVKISADGNKVWDKRYGGRLDETLGSFTETRDGGFFLGGSSASGSSGDKSQASQGKSDFWAVKTDKDGNLLWEKSYGGSDQDEAYSVGRSQGDNLFIAGTSSSGKEGDKSQKSKGEKDYWLIRLDEKGTKLWDKTFGGNQDDELRASTYTEEGNYILAGTSSSSNSGDKTQANQGASDYWVVEVAPGGEKIADQRFGGNGSEELHAVLQTYDGGLLLGGRSDSGVSGDRTQPSQGSTDYWLVKVAPQTSAVTPAREATLVDEPAEIINLSAYPNPFREKITVSFTLPQSQSVQLKIYDNQGKEITTLFQGQTQVNQTYQVHWQAGPNPAGLYFLQLQTPTQRHQQKMLLTK</sequence>
<comment type="caution">
    <text evidence="4">The sequence shown here is derived from an EMBL/GenBank/DDBJ whole genome shotgun (WGS) entry which is preliminary data.</text>
</comment>
<evidence type="ECO:0000259" key="3">
    <source>
        <dbReference type="Pfam" id="PF18962"/>
    </source>
</evidence>
<feature type="domain" description="Secretion system C-terminal sorting" evidence="3">
    <location>
        <begin position="1403"/>
        <end position="1478"/>
    </location>
</feature>